<evidence type="ECO:0000313" key="5">
    <source>
        <dbReference type="Proteomes" id="UP000260644"/>
    </source>
</evidence>
<keyword evidence="1 4" id="KW-0489">Methyltransferase</keyword>
<name>A0A3E1YGM1_9BACT</name>
<organism evidence="4 5">
    <name type="scientific">Chitinophaga silvatica</name>
    <dbReference type="NCBI Taxonomy" id="2282649"/>
    <lineage>
        <taxon>Bacteria</taxon>
        <taxon>Pseudomonadati</taxon>
        <taxon>Bacteroidota</taxon>
        <taxon>Chitinophagia</taxon>
        <taxon>Chitinophagales</taxon>
        <taxon>Chitinophagaceae</taxon>
        <taxon>Chitinophaga</taxon>
    </lineage>
</organism>
<dbReference type="OrthoDB" id="5289726at2"/>
<dbReference type="SUPFAM" id="SSF53335">
    <property type="entry name" value="S-adenosyl-L-methionine-dependent methyltransferases"/>
    <property type="match status" value="1"/>
</dbReference>
<dbReference type="Gene3D" id="3.40.50.150">
    <property type="entry name" value="Vaccinia Virus protein VP39"/>
    <property type="match status" value="1"/>
</dbReference>
<gene>
    <name evidence="4" type="ORF">DVR12_01630</name>
</gene>
<keyword evidence="2 4" id="KW-0808">Transferase</keyword>
<dbReference type="InterPro" id="IPR019257">
    <property type="entry name" value="MeTrfase_dom"/>
</dbReference>
<dbReference type="GO" id="GO:0008168">
    <property type="term" value="F:methyltransferase activity"/>
    <property type="evidence" value="ECO:0007669"/>
    <property type="project" value="UniProtKB-KW"/>
</dbReference>
<comment type="caution">
    <text evidence="4">The sequence shown here is derived from an EMBL/GenBank/DDBJ whole genome shotgun (WGS) entry which is preliminary data.</text>
</comment>
<dbReference type="EMBL" id="QPMM01000001">
    <property type="protein sequence ID" value="RFS26514.1"/>
    <property type="molecule type" value="Genomic_DNA"/>
</dbReference>
<dbReference type="GO" id="GO:0032259">
    <property type="term" value="P:methylation"/>
    <property type="evidence" value="ECO:0007669"/>
    <property type="project" value="UniProtKB-KW"/>
</dbReference>
<evidence type="ECO:0000256" key="2">
    <source>
        <dbReference type="ARBA" id="ARBA00022679"/>
    </source>
</evidence>
<dbReference type="PIRSF" id="PIRSF018005">
    <property type="entry name" value="UCP018005"/>
    <property type="match status" value="1"/>
</dbReference>
<dbReference type="PANTHER" id="PTHR43397">
    <property type="entry name" value="ERGOTHIONEINE BIOSYNTHESIS PROTEIN 1"/>
    <property type="match status" value="1"/>
</dbReference>
<dbReference type="RefSeq" id="WP_116973705.1">
    <property type="nucleotide sequence ID" value="NZ_QPMM01000001.1"/>
</dbReference>
<protein>
    <submittedName>
        <fullName evidence="4">L-histidine N(Alpha)-methyltransferase</fullName>
    </submittedName>
</protein>
<dbReference type="Pfam" id="PF10017">
    <property type="entry name" value="Methyltransf_33"/>
    <property type="match status" value="1"/>
</dbReference>
<reference evidence="4 5" key="1">
    <citation type="submission" date="2018-07" db="EMBL/GenBank/DDBJ databases">
        <title>Chitinophaga K2CV101002-2 sp. nov., isolated from a monsoon evergreen broad-leaved forest soil.</title>
        <authorList>
            <person name="Lv Y."/>
        </authorList>
    </citation>
    <scope>NUCLEOTIDE SEQUENCE [LARGE SCALE GENOMIC DNA]</scope>
    <source>
        <strain evidence="4 5">GDMCC 1.1288</strain>
    </source>
</reference>
<sequence>MTVIPITLNPRPVLTATETFYNDVVRGLQAPQKYLDSKYFYDAKGDVLFQEIMQCHEYYLTGCEMEIFRTQSAKIAEALYELGEPFDIIELGAGDATKSIHLLKYLSDNDIPYTYYPIDISENVISLLEKTLPQQVPGLKMHGLNGEYFDMLQVAGQLSNRKKVLLFMGANIGNFNIPSARKFCKDLREMLLTGDMLLTGFDLKKHPQMILSAYNDTAGITRAFNFNLLERINRELNADFDISRFEHFPTYDPGTGSCKSYLISLEAHEVHIGDLTIMFSEHEALYMEISQKYSLSEIAQLAKLSGFETTHNFFDSKGWFTDCLWECR</sequence>
<dbReference type="InterPro" id="IPR017804">
    <property type="entry name" value="MeTrfase_EgtD-like"/>
</dbReference>
<evidence type="ECO:0000313" key="4">
    <source>
        <dbReference type="EMBL" id="RFS26514.1"/>
    </source>
</evidence>
<dbReference type="InterPro" id="IPR029063">
    <property type="entry name" value="SAM-dependent_MTases_sf"/>
</dbReference>
<keyword evidence="5" id="KW-1185">Reference proteome</keyword>
<accession>A0A3E1YGM1</accession>
<proteinExistence type="predicted"/>
<dbReference type="PANTHER" id="PTHR43397:SF1">
    <property type="entry name" value="ERGOTHIONEINE BIOSYNTHESIS PROTEIN 1"/>
    <property type="match status" value="1"/>
</dbReference>
<dbReference type="Proteomes" id="UP000260644">
    <property type="component" value="Unassembled WGS sequence"/>
</dbReference>
<dbReference type="AlphaFoldDB" id="A0A3E1YGM1"/>
<evidence type="ECO:0000256" key="1">
    <source>
        <dbReference type="ARBA" id="ARBA00022603"/>
    </source>
</evidence>
<evidence type="ECO:0000259" key="3">
    <source>
        <dbReference type="Pfam" id="PF10017"/>
    </source>
</evidence>
<feature type="domain" description="Histidine-specific methyltransferase SAM-dependent" evidence="3">
    <location>
        <begin position="21"/>
        <end position="326"/>
    </location>
</feature>
<dbReference type="InterPro" id="IPR051128">
    <property type="entry name" value="EgtD_Methyltrsf_superfamily"/>
</dbReference>